<dbReference type="GO" id="GO:0008236">
    <property type="term" value="F:serine-type peptidase activity"/>
    <property type="evidence" value="ECO:0007669"/>
    <property type="project" value="InterPro"/>
</dbReference>
<reference evidence="2 3" key="1">
    <citation type="journal article" date="2018" name="Genet. Mol. Biol.">
        <title>The genome sequence of Dyella jiangningensis FCAV SCS01 from a lignocellulose-decomposing microbial consortium metagenome reveals potential for biotechnological applications.</title>
        <authorList>
            <person name="Desiderato J.G."/>
            <person name="Alvarenga D.O."/>
            <person name="Constancio M.T.L."/>
            <person name="Alves L.M.C."/>
            <person name="Varani A.M."/>
        </authorList>
    </citation>
    <scope>NUCLEOTIDE SEQUENCE [LARGE SCALE GENOMIC DNA]</scope>
    <source>
        <strain evidence="2 3">FCAV SCS01</strain>
    </source>
</reference>
<keyword evidence="3" id="KW-1185">Reference proteome</keyword>
<dbReference type="InterPro" id="IPR001375">
    <property type="entry name" value="Peptidase_S9_cat"/>
</dbReference>
<proteinExistence type="predicted"/>
<dbReference type="AlphaFoldDB" id="A0A328P519"/>
<dbReference type="EMBL" id="NFZS01000001">
    <property type="protein sequence ID" value="RAO76413.1"/>
    <property type="molecule type" value="Genomic_DNA"/>
</dbReference>
<evidence type="ECO:0000313" key="2">
    <source>
        <dbReference type="EMBL" id="RAO76413.1"/>
    </source>
</evidence>
<dbReference type="Gene3D" id="3.40.50.1820">
    <property type="entry name" value="alpha/beta hydrolase"/>
    <property type="match status" value="1"/>
</dbReference>
<dbReference type="OrthoDB" id="6059224at2"/>
<dbReference type="GO" id="GO:0006508">
    <property type="term" value="P:proteolysis"/>
    <property type="evidence" value="ECO:0007669"/>
    <property type="project" value="InterPro"/>
</dbReference>
<dbReference type="SUPFAM" id="SSF53474">
    <property type="entry name" value="alpha/beta-Hydrolases"/>
    <property type="match status" value="1"/>
</dbReference>
<accession>A0A328P519</accession>
<dbReference type="InterPro" id="IPR029058">
    <property type="entry name" value="AB_hydrolase_fold"/>
</dbReference>
<gene>
    <name evidence="2" type="ORF">CA260_00255</name>
</gene>
<name>A0A328P519_9GAMM</name>
<sequence length="317" mass="33425">MRAAANATVPTIPWITRLTALPLLLLGLPLASPDPARASGEPSLCAASPSAADVEVRRTTLAGLPAIVRIPKQVSRAPIVLWHGFGPPASETAMMAALPLDDVPAVKVYLGLPFFGERALPGGMKELAQRQGEDLGLQVFKPVVVGAGDELPHVVQALAQQGCLRRDGAVGLVGFSAGGAAALYAMSQRQAAVDAAVFINPSTGLTASVQAYEQVTGRAYAWSPASRELAQRTDAIRHVAEIAKGTPPPALLFLQGADDSVIDAHALADLDEQLKPLYRDHAQRLQFTRLPGVSHQWASDPQALASVRKAVAAWFRQ</sequence>
<dbReference type="RefSeq" id="WP_111980496.1">
    <property type="nucleotide sequence ID" value="NZ_NFZS01000001.1"/>
</dbReference>
<dbReference type="Pfam" id="PF00326">
    <property type="entry name" value="Peptidase_S9"/>
    <property type="match status" value="1"/>
</dbReference>
<feature type="domain" description="Peptidase S9 prolyl oligopeptidase catalytic" evidence="1">
    <location>
        <begin position="153"/>
        <end position="316"/>
    </location>
</feature>
<evidence type="ECO:0000313" key="3">
    <source>
        <dbReference type="Proteomes" id="UP000248926"/>
    </source>
</evidence>
<dbReference type="Proteomes" id="UP000248926">
    <property type="component" value="Unassembled WGS sequence"/>
</dbReference>
<organism evidence="2 3">
    <name type="scientific">Dyella jiangningensis</name>
    <dbReference type="NCBI Taxonomy" id="1379159"/>
    <lineage>
        <taxon>Bacteria</taxon>
        <taxon>Pseudomonadati</taxon>
        <taxon>Pseudomonadota</taxon>
        <taxon>Gammaproteobacteria</taxon>
        <taxon>Lysobacterales</taxon>
        <taxon>Rhodanobacteraceae</taxon>
        <taxon>Dyella</taxon>
    </lineage>
</organism>
<comment type="caution">
    <text evidence="2">The sequence shown here is derived from an EMBL/GenBank/DDBJ whole genome shotgun (WGS) entry which is preliminary data.</text>
</comment>
<evidence type="ECO:0000259" key="1">
    <source>
        <dbReference type="Pfam" id="PF00326"/>
    </source>
</evidence>
<protein>
    <recommendedName>
        <fullName evidence="1">Peptidase S9 prolyl oligopeptidase catalytic domain-containing protein</fullName>
    </recommendedName>
</protein>